<dbReference type="Pfam" id="PF03652">
    <property type="entry name" value="RuvX"/>
    <property type="match status" value="1"/>
</dbReference>
<reference evidence="1" key="1">
    <citation type="journal article" date="2014" name="Front. Microbiol.">
        <title>High frequency of phylogenetically diverse reductive dehalogenase-homologous genes in deep subseafloor sedimentary metagenomes.</title>
        <authorList>
            <person name="Kawai M."/>
            <person name="Futagami T."/>
            <person name="Toyoda A."/>
            <person name="Takaki Y."/>
            <person name="Nishi S."/>
            <person name="Hori S."/>
            <person name="Arai W."/>
            <person name="Tsubouchi T."/>
            <person name="Morono Y."/>
            <person name="Uchiyama I."/>
            <person name="Ito T."/>
            <person name="Fujiyama A."/>
            <person name="Inagaki F."/>
            <person name="Takami H."/>
        </authorList>
    </citation>
    <scope>NUCLEOTIDE SEQUENCE</scope>
    <source>
        <strain evidence="1">Expedition CK06-06</strain>
    </source>
</reference>
<name>X1D813_9ZZZZ</name>
<gene>
    <name evidence="1" type="ORF">S01H4_46622</name>
</gene>
<accession>X1D813</accession>
<dbReference type="InterPro" id="IPR037027">
    <property type="entry name" value="YqgF/RNaseH-like_dom_sf"/>
</dbReference>
<dbReference type="InterPro" id="IPR012337">
    <property type="entry name" value="RNaseH-like_sf"/>
</dbReference>
<protein>
    <recommendedName>
        <fullName evidence="2">YqgF/RNase H-like domain-containing protein</fullName>
    </recommendedName>
</protein>
<dbReference type="Gene3D" id="3.30.420.140">
    <property type="entry name" value="YqgF/RNase H-like domain"/>
    <property type="match status" value="1"/>
</dbReference>
<proteinExistence type="predicted"/>
<evidence type="ECO:0000313" key="1">
    <source>
        <dbReference type="EMBL" id="GAG92566.1"/>
    </source>
</evidence>
<dbReference type="GO" id="GO:0000967">
    <property type="term" value="P:rRNA 5'-end processing"/>
    <property type="evidence" value="ECO:0007669"/>
    <property type="project" value="TreeGrafter"/>
</dbReference>
<comment type="caution">
    <text evidence="1">The sequence shown here is derived from an EMBL/GenBank/DDBJ whole genome shotgun (WGS) entry which is preliminary data.</text>
</comment>
<dbReference type="CDD" id="cd16964">
    <property type="entry name" value="YqgF"/>
    <property type="match status" value="1"/>
</dbReference>
<dbReference type="AlphaFoldDB" id="X1D813"/>
<dbReference type="GO" id="GO:0005829">
    <property type="term" value="C:cytosol"/>
    <property type="evidence" value="ECO:0007669"/>
    <property type="project" value="TreeGrafter"/>
</dbReference>
<feature type="non-terminal residue" evidence="1">
    <location>
        <position position="1"/>
    </location>
</feature>
<sequence>SNDKKVKEKLQKLINEYKIKKIVVGIPYTLKGEVGIQAKKVINFVEDIVMSAGIEVDCIDERYTTKISLKLLEKNSKSKIIDKFSASIILKDYLDSRKRKTKNYK</sequence>
<dbReference type="EMBL" id="BART01026079">
    <property type="protein sequence ID" value="GAG92566.1"/>
    <property type="molecule type" value="Genomic_DNA"/>
</dbReference>
<organism evidence="1">
    <name type="scientific">marine sediment metagenome</name>
    <dbReference type="NCBI Taxonomy" id="412755"/>
    <lineage>
        <taxon>unclassified sequences</taxon>
        <taxon>metagenomes</taxon>
        <taxon>ecological metagenomes</taxon>
    </lineage>
</organism>
<dbReference type="SUPFAM" id="SSF53098">
    <property type="entry name" value="Ribonuclease H-like"/>
    <property type="match status" value="1"/>
</dbReference>
<evidence type="ECO:0008006" key="2">
    <source>
        <dbReference type="Google" id="ProtNLM"/>
    </source>
</evidence>
<dbReference type="PANTHER" id="PTHR33317">
    <property type="entry name" value="POLYNUCLEOTIDYL TRANSFERASE, RIBONUCLEASE H-LIKE SUPERFAMILY PROTEIN"/>
    <property type="match status" value="1"/>
</dbReference>
<dbReference type="NCBIfam" id="TIGR00250">
    <property type="entry name" value="RNAse_H_YqgF"/>
    <property type="match status" value="1"/>
</dbReference>
<dbReference type="PANTHER" id="PTHR33317:SF4">
    <property type="entry name" value="POLYNUCLEOTIDYL TRANSFERASE, RIBONUCLEASE H-LIKE SUPERFAMILY PROTEIN"/>
    <property type="match status" value="1"/>
</dbReference>
<dbReference type="InterPro" id="IPR005227">
    <property type="entry name" value="YqgF"/>
</dbReference>